<evidence type="ECO:0000256" key="3">
    <source>
        <dbReference type="ARBA" id="ARBA00022679"/>
    </source>
</evidence>
<dbReference type="Pfam" id="PF14295">
    <property type="entry name" value="PAN_4"/>
    <property type="match status" value="2"/>
</dbReference>
<keyword evidence="7" id="KW-1185">Reference proteome</keyword>
<dbReference type="Proteomes" id="UP001491310">
    <property type="component" value="Unassembled WGS sequence"/>
</dbReference>
<protein>
    <recommendedName>
        <fullName evidence="5">Apple domain-containing protein</fullName>
    </recommendedName>
</protein>
<evidence type="ECO:0000256" key="4">
    <source>
        <dbReference type="SAM" id="SignalP"/>
    </source>
</evidence>
<feature type="domain" description="Apple" evidence="5">
    <location>
        <begin position="73"/>
        <end position="117"/>
    </location>
</feature>
<dbReference type="PANTHER" id="PTHR31311">
    <property type="entry name" value="XYLOGLUCAN 6-XYLOSYLTRANSFERASE 5-RELATED-RELATED"/>
    <property type="match status" value="1"/>
</dbReference>
<keyword evidence="2" id="KW-0328">Glycosyltransferase</keyword>
<reference evidence="6 7" key="1">
    <citation type="journal article" date="2024" name="Nat. Commun.">
        <title>Phylogenomics reveals the evolutionary origins of lichenization in chlorophyte algae.</title>
        <authorList>
            <person name="Puginier C."/>
            <person name="Libourel C."/>
            <person name="Otte J."/>
            <person name="Skaloud P."/>
            <person name="Haon M."/>
            <person name="Grisel S."/>
            <person name="Petersen M."/>
            <person name="Berrin J.G."/>
            <person name="Delaux P.M."/>
            <person name="Dal Grande F."/>
            <person name="Keller J."/>
        </authorList>
    </citation>
    <scope>NUCLEOTIDE SEQUENCE [LARGE SCALE GENOMIC DNA]</scope>
    <source>
        <strain evidence="6 7">SAG 216-7</strain>
    </source>
</reference>
<dbReference type="Pfam" id="PF05637">
    <property type="entry name" value="Glyco_transf_34"/>
    <property type="match status" value="2"/>
</dbReference>
<comment type="similarity">
    <text evidence="1">Belongs to the glycosyltransferase 34 family.</text>
</comment>
<feature type="domain" description="Apple" evidence="5">
    <location>
        <begin position="469"/>
        <end position="529"/>
    </location>
</feature>
<evidence type="ECO:0000313" key="7">
    <source>
        <dbReference type="Proteomes" id="UP001491310"/>
    </source>
</evidence>
<dbReference type="InterPro" id="IPR003609">
    <property type="entry name" value="Pan_app"/>
</dbReference>
<comment type="caution">
    <text evidence="6">The sequence shown here is derived from an EMBL/GenBank/DDBJ whole genome shotgun (WGS) entry which is preliminary data.</text>
</comment>
<gene>
    <name evidence="6" type="ORF">WJX75_008851</name>
</gene>
<feature type="signal peptide" evidence="4">
    <location>
        <begin position="1"/>
        <end position="32"/>
    </location>
</feature>
<dbReference type="Gene3D" id="3.50.4.10">
    <property type="entry name" value="Hepatocyte Growth Factor"/>
    <property type="match status" value="1"/>
</dbReference>
<keyword evidence="4" id="KW-0732">Signal</keyword>
<dbReference type="PANTHER" id="PTHR31311:SF44">
    <property type="entry name" value="GLYCOSYLTRANSFERASE 2-RELATED"/>
    <property type="match status" value="1"/>
</dbReference>
<evidence type="ECO:0000256" key="2">
    <source>
        <dbReference type="ARBA" id="ARBA00022676"/>
    </source>
</evidence>
<accession>A0ABR2YEL6</accession>
<dbReference type="InterPro" id="IPR029044">
    <property type="entry name" value="Nucleotide-diphossugar_trans"/>
</dbReference>
<evidence type="ECO:0000256" key="1">
    <source>
        <dbReference type="ARBA" id="ARBA00005664"/>
    </source>
</evidence>
<evidence type="ECO:0000313" key="6">
    <source>
        <dbReference type="EMBL" id="KAK9903559.1"/>
    </source>
</evidence>
<feature type="chain" id="PRO_5045752597" description="Apple domain-containing protein" evidence="4">
    <location>
        <begin position="33"/>
        <end position="843"/>
    </location>
</feature>
<name>A0ABR2YEL6_9CHLO</name>
<dbReference type="EMBL" id="JALJOT010000014">
    <property type="protein sequence ID" value="KAK9903559.1"/>
    <property type="molecule type" value="Genomic_DNA"/>
</dbReference>
<dbReference type="SUPFAM" id="SSF53448">
    <property type="entry name" value="Nucleotide-diphospho-sugar transferases"/>
    <property type="match status" value="1"/>
</dbReference>
<keyword evidence="3" id="KW-0808">Transferase</keyword>
<sequence length="843" mass="95982">MPHEQPNHGSRRLGRCVQTLLLAALFAQPCLSNLHHLTPTHTRAKLSHGACQVPNGLFSKLGKIITPGGQNQKSSASDCAAACEADWNCNAWTWCDDPTSCTDELLTQIPYRGCQLKWDPHEPWGVPADELTKNFQPSVFTSGYIKRKKAGQHTFIRLHSAPVTQLMIVTSVPEKGCPLEQGDRATLLGIMNKQDYARWHSYQFYLSTRTVDPTIRPEGALDIWTWNKVALLQKVLKETLPERAPWILYMQPDTIIDDIAFTFPFEMYQGKDWVSVGDANSAKQGWASGVDAGVFLIRNGPWIRQLLDTLATHARSLPLPATVEEAYRPDPLAQAIANLVKADPDAYLDKFNFRSEICISCDWRRMELSPKNDVLNNNPIKSWGTENKRWNLFISRFFECPFCFEDNLKREDEVQECHTSYLEHYEFAFCRFHRMELAVHREDELGGPLGHLMELGVPQNLLNFSGVYTDRTSNTILQSATKLQAATGDQCYQHCLADSRCEFWVWCSHKAGCDDKGEFSGHYPYHGCQLMQLPSNVMPQNWNRGPVFSSFESGYVTSKHQSRTGVDTTDAKERIVIITGVPTAPCTNPYGDYLLSLSMQNKQDYARLHSYEVHLMAEAVTSHIRAGPWQKVGFIQKALEEIPRERAEWIMWLDMDLLIDKMDFVMPLDTYEGKDLIMHGQAEYILQGEARKGMNSGVLLLRNTDWNRNLFAQMAAYGTTPMDIAKEEHLRANLPSYEVGLYEQNVLTFLFYTKPELLDMVVFDISAYGLNCWWKDVDKPWVDKPAFIVHFAGCSMCSGFHPERLGDCDVEYIRIFAESFEHVIRTARKLKLAPGPAQPEWSS</sequence>
<evidence type="ECO:0000259" key="5">
    <source>
        <dbReference type="Pfam" id="PF14295"/>
    </source>
</evidence>
<organism evidence="6 7">
    <name type="scientific">Coccomyxa subellipsoidea</name>
    <dbReference type="NCBI Taxonomy" id="248742"/>
    <lineage>
        <taxon>Eukaryota</taxon>
        <taxon>Viridiplantae</taxon>
        <taxon>Chlorophyta</taxon>
        <taxon>core chlorophytes</taxon>
        <taxon>Trebouxiophyceae</taxon>
        <taxon>Trebouxiophyceae incertae sedis</taxon>
        <taxon>Coccomyxaceae</taxon>
        <taxon>Coccomyxa</taxon>
    </lineage>
</organism>
<proteinExistence type="inferred from homology"/>
<dbReference type="InterPro" id="IPR008630">
    <property type="entry name" value="Glyco_trans_34"/>
</dbReference>
<dbReference type="Gene3D" id="3.90.550.10">
    <property type="entry name" value="Spore Coat Polysaccharide Biosynthesis Protein SpsA, Chain A"/>
    <property type="match status" value="2"/>
</dbReference>